<evidence type="ECO:0000313" key="1">
    <source>
        <dbReference type="EMBL" id="PCJ03401.1"/>
    </source>
</evidence>
<comment type="caution">
    <text evidence="1">The sequence shown here is derived from an EMBL/GenBank/DDBJ whole genome shotgun (WGS) entry which is preliminary data.</text>
</comment>
<dbReference type="Pfam" id="PF05521">
    <property type="entry name" value="Phage_HCP"/>
    <property type="match status" value="1"/>
</dbReference>
<name>A0A2A4Z914_9PROT</name>
<proteinExistence type="predicted"/>
<dbReference type="EMBL" id="NVUS01000002">
    <property type="protein sequence ID" value="PCJ03401.1"/>
    <property type="molecule type" value="Genomic_DNA"/>
</dbReference>
<dbReference type="InterPro" id="IPR008767">
    <property type="entry name" value="Phage_SPP1_head-tail_adaptor"/>
</dbReference>
<gene>
    <name evidence="1" type="ORF">COB13_01875</name>
</gene>
<protein>
    <recommendedName>
        <fullName evidence="2">Head-tail adaptor protein</fullName>
    </recommendedName>
</protein>
<reference key="1">
    <citation type="submission" date="2017-08" db="EMBL/GenBank/DDBJ databases">
        <title>A dynamic microbial community with high functional redundancy inhabits the cold, oxic subseafloor aquifer.</title>
        <authorList>
            <person name="Tully B.J."/>
            <person name="Wheat C.G."/>
            <person name="Glazer B.T."/>
            <person name="Huber J.A."/>
        </authorList>
    </citation>
    <scope>NUCLEOTIDE SEQUENCE [LARGE SCALE GENOMIC DNA]</scope>
</reference>
<evidence type="ECO:0008006" key="2">
    <source>
        <dbReference type="Google" id="ProtNLM"/>
    </source>
</evidence>
<organism evidence="1">
    <name type="scientific">OCS116 cluster bacterium</name>
    <dbReference type="NCBI Taxonomy" id="2030921"/>
    <lineage>
        <taxon>Bacteria</taxon>
        <taxon>Pseudomonadati</taxon>
        <taxon>Pseudomonadota</taxon>
        <taxon>Alphaproteobacteria</taxon>
        <taxon>OCS116 cluster</taxon>
    </lineage>
</organism>
<reference evidence="1" key="2">
    <citation type="journal article" date="2018" name="ISME J.">
        <title>A dynamic microbial community with high functional redundancy inhabits the cold, oxic subseafloor aquifer.</title>
        <authorList>
            <person name="Tully B.J."/>
            <person name="Wheat C.G."/>
            <person name="Glazer B.T."/>
            <person name="Huber J.A."/>
        </authorList>
    </citation>
    <scope>NUCLEOTIDE SEQUENCE</scope>
    <source>
        <strain evidence="1">NORP83</strain>
    </source>
</reference>
<sequence>MRRFNIDFGELNQRFSIYSLTIGRDVIGGEIVSKSLWVECWAKLEPQRHSQNLAGQVNRVKDSLIVYMRHQAGIYRQMLIEHEGAQYEIKSVVNMQAADQWLKITASKCEVLI</sequence>
<dbReference type="InterPro" id="IPR038666">
    <property type="entry name" value="SSP1_head-tail_sf"/>
</dbReference>
<dbReference type="NCBIfam" id="TIGR01563">
    <property type="entry name" value="gp16_SPP1"/>
    <property type="match status" value="1"/>
</dbReference>
<dbReference type="Gene3D" id="2.40.10.270">
    <property type="entry name" value="Bacteriophage SPP1 head-tail adaptor protein"/>
    <property type="match status" value="1"/>
</dbReference>
<dbReference type="AlphaFoldDB" id="A0A2A4Z914"/>
<accession>A0A2A4Z914</accession>